<organism evidence="3">
    <name type="scientific">Picea sitchensis</name>
    <name type="common">Sitka spruce</name>
    <name type="synonym">Pinus sitchensis</name>
    <dbReference type="NCBI Taxonomy" id="3332"/>
    <lineage>
        <taxon>Eukaryota</taxon>
        <taxon>Viridiplantae</taxon>
        <taxon>Streptophyta</taxon>
        <taxon>Embryophyta</taxon>
        <taxon>Tracheophyta</taxon>
        <taxon>Spermatophyta</taxon>
        <taxon>Pinopsida</taxon>
        <taxon>Pinidae</taxon>
        <taxon>Conifers I</taxon>
        <taxon>Pinales</taxon>
        <taxon>Pinaceae</taxon>
        <taxon>Picea</taxon>
    </lineage>
</organism>
<evidence type="ECO:0000256" key="1">
    <source>
        <dbReference type="SAM" id="Coils"/>
    </source>
</evidence>
<name>D5A9W4_PICSI</name>
<proteinExistence type="evidence at transcript level"/>
<evidence type="ECO:0000259" key="2">
    <source>
        <dbReference type="PROSITE" id="PS51297"/>
    </source>
</evidence>
<protein>
    <recommendedName>
        <fullName evidence="2">K-box domain-containing protein</fullName>
    </recommendedName>
</protein>
<sequence>MLERYQKYSQECGINKTIKEQDNQYMKLEITNMEEKIKILESSQRKMLGEGLESCSVKEMNQLESQAVQGLRHIRARKTKLLVDEIELLKRKKQNLFEENAFLHKKCVDSTCLDDWVFTTPTIGLESKKHNDVETQLVISPPNVCDHLFVNNFL</sequence>
<keyword evidence="1" id="KW-0175">Coiled coil</keyword>
<dbReference type="Pfam" id="PF01486">
    <property type="entry name" value="K-box"/>
    <property type="match status" value="1"/>
</dbReference>
<dbReference type="GO" id="GO:0003700">
    <property type="term" value="F:DNA-binding transcription factor activity"/>
    <property type="evidence" value="ECO:0007669"/>
    <property type="project" value="InterPro"/>
</dbReference>
<feature type="domain" description="K-box" evidence="2">
    <location>
        <begin position="23"/>
        <end position="113"/>
    </location>
</feature>
<reference evidence="3" key="1">
    <citation type="submission" date="2010-04" db="EMBL/GenBank/DDBJ databases">
        <authorList>
            <person name="Reid K.E."/>
            <person name="Liao N."/>
            <person name="Chan S."/>
            <person name="Docking R."/>
            <person name="Taylor G."/>
            <person name="Moore R."/>
            <person name="Mayo M."/>
            <person name="Munro S."/>
            <person name="King J."/>
            <person name="Yanchuk A."/>
            <person name="Holt R."/>
            <person name="Jones S."/>
            <person name="Marra M."/>
            <person name="Ritland C.E."/>
            <person name="Ritland K."/>
            <person name="Bohlmann J."/>
        </authorList>
    </citation>
    <scope>NUCLEOTIDE SEQUENCE</scope>
    <source>
        <tissue evidence="3">Bud</tissue>
    </source>
</reference>
<accession>D5A9W4</accession>
<dbReference type="EMBL" id="BT122987">
    <property type="protein sequence ID" value="ADE76333.1"/>
    <property type="molecule type" value="mRNA"/>
</dbReference>
<evidence type="ECO:0000313" key="3">
    <source>
        <dbReference type="EMBL" id="ADE76333.1"/>
    </source>
</evidence>
<feature type="coiled-coil region" evidence="1">
    <location>
        <begin position="79"/>
        <end position="106"/>
    </location>
</feature>
<dbReference type="InterPro" id="IPR002487">
    <property type="entry name" value="TF_Kbox"/>
</dbReference>
<dbReference type="OMA" id="WVFTTPT"/>
<dbReference type="GO" id="GO:0005634">
    <property type="term" value="C:nucleus"/>
    <property type="evidence" value="ECO:0007669"/>
    <property type="project" value="InterPro"/>
</dbReference>
<dbReference type="AlphaFoldDB" id="D5A9W4"/>
<dbReference type="PROSITE" id="PS51297">
    <property type="entry name" value="K_BOX"/>
    <property type="match status" value="1"/>
</dbReference>